<dbReference type="PANTHER" id="PTHR46519">
    <property type="entry name" value="RING/U-BOX SUPERFAMILY PROTEIN"/>
    <property type="match status" value="1"/>
</dbReference>
<dbReference type="EMBL" id="JAUIZM010000007">
    <property type="protein sequence ID" value="KAK1373546.1"/>
    <property type="molecule type" value="Genomic_DNA"/>
</dbReference>
<dbReference type="AlphaFoldDB" id="A0AAD8MHF3"/>
<organism evidence="2 3">
    <name type="scientific">Heracleum sosnowskyi</name>
    <dbReference type="NCBI Taxonomy" id="360622"/>
    <lineage>
        <taxon>Eukaryota</taxon>
        <taxon>Viridiplantae</taxon>
        <taxon>Streptophyta</taxon>
        <taxon>Embryophyta</taxon>
        <taxon>Tracheophyta</taxon>
        <taxon>Spermatophyta</taxon>
        <taxon>Magnoliopsida</taxon>
        <taxon>eudicotyledons</taxon>
        <taxon>Gunneridae</taxon>
        <taxon>Pentapetalae</taxon>
        <taxon>asterids</taxon>
        <taxon>campanulids</taxon>
        <taxon>Apiales</taxon>
        <taxon>Apiaceae</taxon>
        <taxon>Apioideae</taxon>
        <taxon>apioid superclade</taxon>
        <taxon>Tordylieae</taxon>
        <taxon>Tordyliinae</taxon>
        <taxon>Heracleum</taxon>
    </lineage>
</organism>
<proteinExistence type="predicted"/>
<evidence type="ECO:0000313" key="2">
    <source>
        <dbReference type="EMBL" id="KAK1373546.1"/>
    </source>
</evidence>
<evidence type="ECO:0000256" key="1">
    <source>
        <dbReference type="SAM" id="MobiDB-lite"/>
    </source>
</evidence>
<keyword evidence="3" id="KW-1185">Reference proteome</keyword>
<gene>
    <name evidence="2" type="ORF">POM88_029739</name>
</gene>
<sequence>MSWRNIPLELEDWHVSVREEGDIDWVQLSIGNFTEWREASEDGFDTNAHASSHQEYELGNDSEHFGLQVPQDDWHEDASNDVRDDWSDGPSVEEVAGVDVSHFSDDDNGQSLEIRPLVSRRRVSNLLRSDFGASLDQLIQSYVERRDHAPIGWEAEGGSSSPPAVIEEQEQRTAGQSEAFLSTTLPTVILPSPQVISSQTTWEHNANHQRATGHFFSCQELMNSMQMMLEACMDMQLELQRSVRQEVSAALNWQSRSADCEDNLVPYSEIIIPISTFNVRRGSIRFFSIGVIYFLSI</sequence>
<reference evidence="2" key="2">
    <citation type="submission" date="2023-05" db="EMBL/GenBank/DDBJ databases">
        <authorList>
            <person name="Schelkunov M.I."/>
        </authorList>
    </citation>
    <scope>NUCLEOTIDE SEQUENCE</scope>
    <source>
        <strain evidence="2">Hsosn_3</strain>
        <tissue evidence="2">Leaf</tissue>
    </source>
</reference>
<dbReference type="Proteomes" id="UP001237642">
    <property type="component" value="Unassembled WGS sequence"/>
</dbReference>
<comment type="caution">
    <text evidence="2">The sequence shown here is derived from an EMBL/GenBank/DDBJ whole genome shotgun (WGS) entry which is preliminary data.</text>
</comment>
<name>A0AAD8MHF3_9APIA</name>
<protein>
    <submittedName>
        <fullName evidence="2">Uncharacterized protein</fullName>
    </submittedName>
</protein>
<dbReference type="PANTHER" id="PTHR46519:SF3">
    <property type="entry name" value="RING_U-BOX SUPERFAMILY PROTEIN"/>
    <property type="match status" value="1"/>
</dbReference>
<reference evidence="2" key="1">
    <citation type="submission" date="2023-02" db="EMBL/GenBank/DDBJ databases">
        <title>Genome of toxic invasive species Heracleum sosnowskyi carries increased number of genes despite the absence of recent whole-genome duplications.</title>
        <authorList>
            <person name="Schelkunov M."/>
            <person name="Shtratnikova V."/>
            <person name="Makarenko M."/>
            <person name="Klepikova A."/>
            <person name="Omelchenko D."/>
            <person name="Novikova G."/>
            <person name="Obukhova E."/>
            <person name="Bogdanov V."/>
            <person name="Penin A."/>
            <person name="Logacheva M."/>
        </authorList>
    </citation>
    <scope>NUCLEOTIDE SEQUENCE</scope>
    <source>
        <strain evidence="2">Hsosn_3</strain>
        <tissue evidence="2">Leaf</tissue>
    </source>
</reference>
<evidence type="ECO:0000313" key="3">
    <source>
        <dbReference type="Proteomes" id="UP001237642"/>
    </source>
</evidence>
<feature type="region of interest" description="Disordered" evidence="1">
    <location>
        <begin position="152"/>
        <end position="176"/>
    </location>
</feature>
<accession>A0AAD8MHF3</accession>